<evidence type="ECO:0000313" key="2">
    <source>
        <dbReference type="Proteomes" id="UP000219335"/>
    </source>
</evidence>
<dbReference type="AlphaFoldDB" id="A0A286A175"/>
<reference evidence="1 2" key="1">
    <citation type="submission" date="2017-09" db="EMBL/GenBank/DDBJ databases">
        <authorList>
            <person name="Ehlers B."/>
            <person name="Leendertz F.H."/>
        </authorList>
    </citation>
    <scope>NUCLEOTIDE SEQUENCE [LARGE SCALE GENOMIC DNA]</scope>
    <source>
        <strain evidence="1 2">Nm42</strain>
    </source>
</reference>
<evidence type="ECO:0000313" key="1">
    <source>
        <dbReference type="EMBL" id="SOD15652.1"/>
    </source>
</evidence>
<proteinExistence type="predicted"/>
<gene>
    <name evidence="1" type="ORF">SAMN06297164_0001</name>
</gene>
<dbReference type="EMBL" id="OCMU01000001">
    <property type="protein sequence ID" value="SOD15652.1"/>
    <property type="molecule type" value="Genomic_DNA"/>
</dbReference>
<sequence length="52" mass="5897">MRNYNEALVHQVVTSYLSNARSATRAQKVDLILISRLVNLGDKKERAELVLV</sequence>
<protein>
    <submittedName>
        <fullName evidence="1">Uncharacterized protein</fullName>
    </submittedName>
</protein>
<organism evidence="1 2">
    <name type="scientific">Nitrosomonas ureae</name>
    <dbReference type="NCBI Taxonomy" id="44577"/>
    <lineage>
        <taxon>Bacteria</taxon>
        <taxon>Pseudomonadati</taxon>
        <taxon>Pseudomonadota</taxon>
        <taxon>Betaproteobacteria</taxon>
        <taxon>Nitrosomonadales</taxon>
        <taxon>Nitrosomonadaceae</taxon>
        <taxon>Nitrosomonas</taxon>
    </lineage>
</organism>
<dbReference type="Proteomes" id="UP000219335">
    <property type="component" value="Unassembled WGS sequence"/>
</dbReference>
<name>A0A286A175_9PROT</name>
<accession>A0A286A175</accession>